<dbReference type="RefSeq" id="WP_249712831.1">
    <property type="nucleotide sequence ID" value="NZ_JAMFMB010000036.1"/>
</dbReference>
<keyword evidence="2" id="KW-1185">Reference proteome</keyword>
<reference evidence="1" key="1">
    <citation type="submission" date="2022-05" db="EMBL/GenBank/DDBJ databases">
        <authorList>
            <person name="Park J.-S."/>
        </authorList>
    </citation>
    <scope>NUCLEOTIDE SEQUENCE</scope>
    <source>
        <strain evidence="1">2012CJ41-6</strain>
    </source>
</reference>
<sequence length="70" mass="8112">MTFANSPCVSSARPTIVHSLVKQFRKWRDRQRLAQAQRKLPELPAYLLGDVGLDHLRDLKTDANFPHRML</sequence>
<evidence type="ECO:0000313" key="1">
    <source>
        <dbReference type="EMBL" id="MCL6285749.1"/>
    </source>
</evidence>
<dbReference type="Proteomes" id="UP001203880">
    <property type="component" value="Unassembled WGS sequence"/>
</dbReference>
<proteinExistence type="predicted"/>
<name>A0ABT0Q794_9RHOB</name>
<dbReference type="EMBL" id="JAMFMB010000036">
    <property type="protein sequence ID" value="MCL6285749.1"/>
    <property type="molecule type" value="Genomic_DNA"/>
</dbReference>
<evidence type="ECO:0008006" key="3">
    <source>
        <dbReference type="Google" id="ProtNLM"/>
    </source>
</evidence>
<evidence type="ECO:0000313" key="2">
    <source>
        <dbReference type="Proteomes" id="UP001203880"/>
    </source>
</evidence>
<accession>A0ABT0Q794</accession>
<organism evidence="1 2">
    <name type="scientific">Ruegeria spongiae</name>
    <dbReference type="NCBI Taxonomy" id="2942209"/>
    <lineage>
        <taxon>Bacteria</taxon>
        <taxon>Pseudomonadati</taxon>
        <taxon>Pseudomonadota</taxon>
        <taxon>Alphaproteobacteria</taxon>
        <taxon>Rhodobacterales</taxon>
        <taxon>Roseobacteraceae</taxon>
        <taxon>Ruegeria</taxon>
    </lineage>
</organism>
<gene>
    <name evidence="1" type="ORF">M3P21_19665</name>
</gene>
<comment type="caution">
    <text evidence="1">The sequence shown here is derived from an EMBL/GenBank/DDBJ whole genome shotgun (WGS) entry which is preliminary data.</text>
</comment>
<protein>
    <recommendedName>
        <fullName evidence="3">DUF1127 domain-containing protein</fullName>
    </recommendedName>
</protein>